<evidence type="ECO:0008006" key="3">
    <source>
        <dbReference type="Google" id="ProtNLM"/>
    </source>
</evidence>
<sequence length="515" mass="58529">MIDFHQFSDDASDDDRLLMFAAPAKELDGWVGIPRKGWRVRMLYQRWIAESRKQEVTAFWEQASTPRTDQPKKYLVGPTAITVALFGEPQVEGGQISLQYERPFHSSDDLDTQLSKCAAVVVDRMSGRLDEAELEAFAAFLANPEADFGHNYVLESLCQIGWLANDPAAFLAANLDLGEDEKVDLLQSLEQLCRPGLVVDGQHRLYGAAHATNEVILPVVAIPNSPWMEQIYQFVIINEKAQKVDSSLLTDIFGSSLTPGEQAAIRGQLDRTGARVEERIAAVIAARDTASPFYGLVRVRLEGMESAGGYIPDATIRQLIEGGRGGRAWRSDDEFYDKFVRPTFADRVAWDSWTDGHWRQYWFAFWDEVRRHYNAKSRSGPLWHAEQTNLTKAVTLRLFQRLFIEEALRRVDDVYRMRPGLVRALGEQLADDELARQAGEVVLPADLDDFRQMVREWFLETGVPVRLFENAWVSSLDDSTGQDYLYSELREAFQKVQDGERYTARNKNVFEVTDS</sequence>
<comment type="caution">
    <text evidence="1">The sequence shown here is derived from an EMBL/GenBank/DDBJ whole genome shotgun (WGS) entry which is preliminary data.</text>
</comment>
<evidence type="ECO:0000313" key="1">
    <source>
        <dbReference type="EMBL" id="NYG07760.1"/>
    </source>
</evidence>
<reference evidence="1 2" key="1">
    <citation type="submission" date="2020-07" db="EMBL/GenBank/DDBJ databases">
        <title>Sequencing the genomes of 1000 actinobacteria strains.</title>
        <authorList>
            <person name="Klenk H.-P."/>
        </authorList>
    </citation>
    <scope>NUCLEOTIDE SEQUENCE [LARGE SCALE GENOMIC DNA]</scope>
    <source>
        <strain evidence="1 2">DSM 23987</strain>
    </source>
</reference>
<evidence type="ECO:0000313" key="2">
    <source>
        <dbReference type="Proteomes" id="UP000573599"/>
    </source>
</evidence>
<keyword evidence="2" id="KW-1185">Reference proteome</keyword>
<protein>
    <recommendedName>
        <fullName evidence="3">DGQHR domain-containing protein</fullName>
    </recommendedName>
</protein>
<dbReference type="RefSeq" id="WP_179422062.1">
    <property type="nucleotide sequence ID" value="NZ_JACCAB010000001.1"/>
</dbReference>
<dbReference type="Proteomes" id="UP000573599">
    <property type="component" value="Unassembled WGS sequence"/>
</dbReference>
<dbReference type="AlphaFoldDB" id="A0A852WG45"/>
<accession>A0A852WG45</accession>
<dbReference type="EMBL" id="JACCAB010000001">
    <property type="protein sequence ID" value="NYG07760.1"/>
    <property type="molecule type" value="Genomic_DNA"/>
</dbReference>
<gene>
    <name evidence="1" type="ORF">BJ986_002247</name>
</gene>
<organism evidence="1 2">
    <name type="scientific">Pedococcus badiiscoriae</name>
    <dbReference type="NCBI Taxonomy" id="642776"/>
    <lineage>
        <taxon>Bacteria</taxon>
        <taxon>Bacillati</taxon>
        <taxon>Actinomycetota</taxon>
        <taxon>Actinomycetes</taxon>
        <taxon>Micrococcales</taxon>
        <taxon>Intrasporangiaceae</taxon>
        <taxon>Pedococcus</taxon>
    </lineage>
</organism>
<name>A0A852WG45_9MICO</name>
<proteinExistence type="predicted"/>